<keyword evidence="3" id="KW-1185">Reference proteome</keyword>
<sequence>MPSRPGSPDRTSRDRLLATAILSSYVGCVRPLSLFYLDASANGAEERSLVPRSRSHARFKRNATMSHAFSPENCSTFTSRECSTTQTFRFMRRAKTDIRPGLIKRKSAKATVTEKLPGRFELRTLPLSPHSDAPRPIPPEAPRRLIITPSGYSTTLGSDRGRIKAGPRSK</sequence>
<comment type="caution">
    <text evidence="2">The sequence shown here is derived from an EMBL/GenBank/DDBJ whole genome shotgun (WGS) entry which is preliminary data.</text>
</comment>
<name>A0A4C1ZNX4_EUMVA</name>
<gene>
    <name evidence="2" type="ORF">EVAR_65990_1</name>
</gene>
<accession>A0A4C1ZNX4</accession>
<dbReference type="Proteomes" id="UP000299102">
    <property type="component" value="Unassembled WGS sequence"/>
</dbReference>
<evidence type="ECO:0000313" key="2">
    <source>
        <dbReference type="EMBL" id="GBP88589.1"/>
    </source>
</evidence>
<dbReference type="OrthoDB" id="10070851at2759"/>
<proteinExistence type="predicted"/>
<dbReference type="EMBL" id="BGZK01001943">
    <property type="protein sequence ID" value="GBP88589.1"/>
    <property type="molecule type" value="Genomic_DNA"/>
</dbReference>
<feature type="region of interest" description="Disordered" evidence="1">
    <location>
        <begin position="124"/>
        <end position="170"/>
    </location>
</feature>
<reference evidence="2 3" key="1">
    <citation type="journal article" date="2019" name="Commun. Biol.">
        <title>The bagworm genome reveals a unique fibroin gene that provides high tensile strength.</title>
        <authorList>
            <person name="Kono N."/>
            <person name="Nakamura H."/>
            <person name="Ohtoshi R."/>
            <person name="Tomita M."/>
            <person name="Numata K."/>
            <person name="Arakawa K."/>
        </authorList>
    </citation>
    <scope>NUCLEOTIDE SEQUENCE [LARGE SCALE GENOMIC DNA]</scope>
</reference>
<evidence type="ECO:0000313" key="3">
    <source>
        <dbReference type="Proteomes" id="UP000299102"/>
    </source>
</evidence>
<organism evidence="2 3">
    <name type="scientific">Eumeta variegata</name>
    <name type="common">Bagworm moth</name>
    <name type="synonym">Eumeta japonica</name>
    <dbReference type="NCBI Taxonomy" id="151549"/>
    <lineage>
        <taxon>Eukaryota</taxon>
        <taxon>Metazoa</taxon>
        <taxon>Ecdysozoa</taxon>
        <taxon>Arthropoda</taxon>
        <taxon>Hexapoda</taxon>
        <taxon>Insecta</taxon>
        <taxon>Pterygota</taxon>
        <taxon>Neoptera</taxon>
        <taxon>Endopterygota</taxon>
        <taxon>Lepidoptera</taxon>
        <taxon>Glossata</taxon>
        <taxon>Ditrysia</taxon>
        <taxon>Tineoidea</taxon>
        <taxon>Psychidae</taxon>
        <taxon>Oiketicinae</taxon>
        <taxon>Eumeta</taxon>
    </lineage>
</organism>
<evidence type="ECO:0000256" key="1">
    <source>
        <dbReference type="SAM" id="MobiDB-lite"/>
    </source>
</evidence>
<protein>
    <submittedName>
        <fullName evidence="2">Uncharacterized protein</fullName>
    </submittedName>
</protein>
<dbReference type="AlphaFoldDB" id="A0A4C1ZNX4"/>